<keyword evidence="2" id="KW-1185">Reference proteome</keyword>
<gene>
    <name evidence="1" type="ORF">ARMOST_17465</name>
</gene>
<protein>
    <submittedName>
        <fullName evidence="1">Uncharacterized protein</fullName>
    </submittedName>
</protein>
<sequence>MLLQDLWTYRYFSITVKAVLVGKAGPRIEREKEILKGNDGLFESFSSTRRDRELPLFQLNDDDCCLL</sequence>
<dbReference type="AlphaFoldDB" id="A0A284RZ20"/>
<evidence type="ECO:0000313" key="1">
    <source>
        <dbReference type="EMBL" id="SJL14013.1"/>
    </source>
</evidence>
<evidence type="ECO:0000313" key="2">
    <source>
        <dbReference type="Proteomes" id="UP000219338"/>
    </source>
</evidence>
<organism evidence="1 2">
    <name type="scientific">Armillaria ostoyae</name>
    <name type="common">Armillaria root rot fungus</name>
    <dbReference type="NCBI Taxonomy" id="47428"/>
    <lineage>
        <taxon>Eukaryota</taxon>
        <taxon>Fungi</taxon>
        <taxon>Dikarya</taxon>
        <taxon>Basidiomycota</taxon>
        <taxon>Agaricomycotina</taxon>
        <taxon>Agaricomycetes</taxon>
        <taxon>Agaricomycetidae</taxon>
        <taxon>Agaricales</taxon>
        <taxon>Marasmiineae</taxon>
        <taxon>Physalacriaceae</taxon>
        <taxon>Armillaria</taxon>
    </lineage>
</organism>
<proteinExistence type="predicted"/>
<dbReference type="Proteomes" id="UP000219338">
    <property type="component" value="Unassembled WGS sequence"/>
</dbReference>
<reference evidence="2" key="1">
    <citation type="journal article" date="2017" name="Nat. Ecol. Evol.">
        <title>Genome expansion and lineage-specific genetic innovations in the forest pathogenic fungi Armillaria.</title>
        <authorList>
            <person name="Sipos G."/>
            <person name="Prasanna A.N."/>
            <person name="Walter M.C."/>
            <person name="O'Connor E."/>
            <person name="Balint B."/>
            <person name="Krizsan K."/>
            <person name="Kiss B."/>
            <person name="Hess J."/>
            <person name="Varga T."/>
            <person name="Slot J."/>
            <person name="Riley R."/>
            <person name="Boka B."/>
            <person name="Rigling D."/>
            <person name="Barry K."/>
            <person name="Lee J."/>
            <person name="Mihaltcheva S."/>
            <person name="LaButti K."/>
            <person name="Lipzen A."/>
            <person name="Waldron R."/>
            <person name="Moloney N.M."/>
            <person name="Sperisen C."/>
            <person name="Kredics L."/>
            <person name="Vagvoelgyi C."/>
            <person name="Patrignani A."/>
            <person name="Fitzpatrick D."/>
            <person name="Nagy I."/>
            <person name="Doyle S."/>
            <person name="Anderson J.B."/>
            <person name="Grigoriev I.V."/>
            <person name="Gueldener U."/>
            <person name="Muensterkoetter M."/>
            <person name="Nagy L.G."/>
        </authorList>
    </citation>
    <scope>NUCLEOTIDE SEQUENCE [LARGE SCALE GENOMIC DNA]</scope>
    <source>
        <strain evidence="2">C18/9</strain>
    </source>
</reference>
<dbReference type="EMBL" id="FUEG01000022">
    <property type="protein sequence ID" value="SJL14013.1"/>
    <property type="molecule type" value="Genomic_DNA"/>
</dbReference>
<accession>A0A284RZ20</accession>
<name>A0A284RZ20_ARMOS</name>